<dbReference type="Proteomes" id="UP001209276">
    <property type="component" value="Unassembled WGS sequence"/>
</dbReference>
<dbReference type="AlphaFoldDB" id="A0AAP9J1I2"/>
<feature type="domain" description="NodB homology" evidence="3">
    <location>
        <begin position="148"/>
        <end position="417"/>
    </location>
</feature>
<dbReference type="Gene3D" id="3.20.20.370">
    <property type="entry name" value="Glycoside hydrolase/deacetylase"/>
    <property type="match status" value="1"/>
</dbReference>
<dbReference type="RefSeq" id="WP_087442556.1">
    <property type="nucleotide sequence ID" value="NZ_CABMNB010000025.1"/>
</dbReference>
<keyword evidence="7" id="KW-1185">Reference proteome</keyword>
<name>A0AAP9J1I2_PANTH</name>
<evidence type="ECO:0000256" key="1">
    <source>
        <dbReference type="ARBA" id="ARBA00004613"/>
    </source>
</evidence>
<dbReference type="GO" id="GO:0005576">
    <property type="term" value="C:extracellular region"/>
    <property type="evidence" value="ECO:0007669"/>
    <property type="project" value="UniProtKB-SubCell"/>
</dbReference>
<dbReference type="SUPFAM" id="SSF88713">
    <property type="entry name" value="Glycoside hydrolase/deacetylase"/>
    <property type="match status" value="1"/>
</dbReference>
<comment type="subcellular location">
    <subcellularLocation>
        <location evidence="1">Secreted</location>
    </subcellularLocation>
</comment>
<dbReference type="InterPro" id="IPR051398">
    <property type="entry name" value="Polysacch_Deacetylase"/>
</dbReference>
<reference evidence="4 7" key="2">
    <citation type="submission" date="2022-05" db="EMBL/GenBank/DDBJ databases">
        <title>Genome Sequencing of Bee-Associated Microbes.</title>
        <authorList>
            <person name="Dunlap C."/>
        </authorList>
    </citation>
    <scope>NUCLEOTIDE SEQUENCE [LARGE SCALE GENOMIC DNA]</scope>
    <source>
        <strain evidence="4 7">NRRL B-14613</strain>
    </source>
</reference>
<accession>A0AAP9J1I2</accession>
<dbReference type="EMBL" id="JAMDMM010000037">
    <property type="protein sequence ID" value="MCY9609304.1"/>
    <property type="molecule type" value="Genomic_DNA"/>
</dbReference>
<gene>
    <name evidence="5" type="ORF">FLT43_06060</name>
    <name evidence="4" type="ORF">M5W83_19335</name>
</gene>
<dbReference type="InterPro" id="IPR002509">
    <property type="entry name" value="NODB_dom"/>
</dbReference>
<evidence type="ECO:0000313" key="6">
    <source>
        <dbReference type="Proteomes" id="UP000315377"/>
    </source>
</evidence>
<keyword evidence="2" id="KW-0732">Signal</keyword>
<dbReference type="PANTHER" id="PTHR34216">
    <property type="match status" value="1"/>
</dbReference>
<proteinExistence type="predicted"/>
<dbReference type="GeneID" id="76995540"/>
<evidence type="ECO:0000259" key="3">
    <source>
        <dbReference type="PROSITE" id="PS51677"/>
    </source>
</evidence>
<dbReference type="PROSITE" id="PS51257">
    <property type="entry name" value="PROKAR_LIPOPROTEIN"/>
    <property type="match status" value="1"/>
</dbReference>
<evidence type="ECO:0000313" key="4">
    <source>
        <dbReference type="EMBL" id="MCY9609304.1"/>
    </source>
</evidence>
<evidence type="ECO:0000313" key="5">
    <source>
        <dbReference type="EMBL" id="QDM43118.1"/>
    </source>
</evidence>
<dbReference type="GO" id="GO:0016810">
    <property type="term" value="F:hydrolase activity, acting on carbon-nitrogen (but not peptide) bonds"/>
    <property type="evidence" value="ECO:0007669"/>
    <property type="project" value="InterPro"/>
</dbReference>
<dbReference type="Pfam" id="PF07833">
    <property type="entry name" value="Cu_amine_oxidN1"/>
    <property type="match status" value="1"/>
</dbReference>
<dbReference type="PROSITE" id="PS51677">
    <property type="entry name" value="NODB"/>
    <property type="match status" value="1"/>
</dbReference>
<dbReference type="GO" id="GO:0005975">
    <property type="term" value="P:carbohydrate metabolic process"/>
    <property type="evidence" value="ECO:0007669"/>
    <property type="project" value="InterPro"/>
</dbReference>
<dbReference type="InterPro" id="IPR012854">
    <property type="entry name" value="Cu_amine_oxidase-like_N"/>
</dbReference>
<evidence type="ECO:0000256" key="2">
    <source>
        <dbReference type="ARBA" id="ARBA00022729"/>
    </source>
</evidence>
<dbReference type="Proteomes" id="UP000315377">
    <property type="component" value="Chromosome"/>
</dbReference>
<dbReference type="InterPro" id="IPR011330">
    <property type="entry name" value="Glyco_hydro/deAcase_b/a-brl"/>
</dbReference>
<dbReference type="EMBL" id="CP041405">
    <property type="protein sequence ID" value="QDM43118.1"/>
    <property type="molecule type" value="Genomic_DNA"/>
</dbReference>
<organism evidence="5 6">
    <name type="scientific">Paenibacillus thiaminolyticus</name>
    <name type="common">Bacillus thiaminolyticus</name>
    <dbReference type="NCBI Taxonomy" id="49283"/>
    <lineage>
        <taxon>Bacteria</taxon>
        <taxon>Bacillati</taxon>
        <taxon>Bacillota</taxon>
        <taxon>Bacilli</taxon>
        <taxon>Bacillales</taxon>
        <taxon>Paenibacillaceae</taxon>
        <taxon>Paenibacillus</taxon>
    </lineage>
</organism>
<protein>
    <submittedName>
        <fullName evidence="5">Polysaccharide deacetylase family protein</fullName>
    </submittedName>
</protein>
<reference evidence="5 6" key="1">
    <citation type="submission" date="2019-07" db="EMBL/GenBank/DDBJ databases">
        <title>Paenibacillus thiaminolyticus NRRL B-4156.</title>
        <authorList>
            <person name="Hehnly C."/>
            <person name="Zhang L."/>
        </authorList>
    </citation>
    <scope>NUCLEOTIDE SEQUENCE [LARGE SCALE GENOMIC DNA]</scope>
    <source>
        <strain evidence="5 6">NRRL B-4156</strain>
    </source>
</reference>
<dbReference type="Pfam" id="PF01522">
    <property type="entry name" value="Polysacc_deac_1"/>
    <property type="match status" value="1"/>
</dbReference>
<evidence type="ECO:0000313" key="7">
    <source>
        <dbReference type="Proteomes" id="UP001209276"/>
    </source>
</evidence>
<sequence length="417" mass="47131">MKARLLYPVKIAFALLSLFVMLQGCGLNRSVKEVAFIINGQQLEKPVSVVIDDGTLMVRASSDQIWKELGMSIVEYAPPESSSVYYSDQVAVLMYHQLVDQPDKTKPHLLPVDQFEQQMKLLKERGFHVISMDEYVDFMTGGAAIPDNAVLLTFDDGYETFYTHAFPILQKFGYTATNFVIVASIDNQTGKPKLSWDQMREMKQAGMSFYSHTYNSHRQGPINATGKEKPMLSRHLYLKDQDRIETDEEYIGRITGDLATAEKRLREELGNTRSIVAFPYGAYNQDVLRVLDTLNIELSFTIKPGMTGREDRNAFRFNAGTIKQTPEELIKLLSEGGYTKKKKDNEVRVRINGKNVNFTKKQPIREEGDILIPLRELCKMYSIEINWNNSQNTVALKTTPVAEDSPADPGSDGVSSP</sequence>
<dbReference type="PANTHER" id="PTHR34216:SF3">
    <property type="entry name" value="POLY-BETA-1,6-N-ACETYL-D-GLUCOSAMINE N-DEACETYLASE"/>
    <property type="match status" value="1"/>
</dbReference>